<dbReference type="GO" id="GO:0016831">
    <property type="term" value="F:carboxy-lyase activity"/>
    <property type="evidence" value="ECO:0007669"/>
    <property type="project" value="TreeGrafter"/>
</dbReference>
<gene>
    <name evidence="7" type="primary">ubiX</name>
    <name evidence="9" type="ORF">SAMN05428957_107158</name>
</gene>
<feature type="binding site" evidence="7">
    <location>
        <position position="127"/>
    </location>
    <ligand>
        <name>FMN</name>
        <dbReference type="ChEBI" id="CHEBI:58210"/>
    </ligand>
</feature>
<sequence>MTPSPRRIIVGVSGASGAVYGARLLQALRDVPDVESHLVVSGAGWRNLRHELDMEPPEVRALADVVHELDNVGASIASGSFNAHGMVVAPCSMRTLAAIAHGLADNLLTRAADVALKERRRLVLMTRESPLHLVHLRNMTTATEMGAIVCPPMPAFYQRPTSVGEIVDHCVGRALDLLGVEHTLSPRWQGLPAEPALLKT</sequence>
<evidence type="ECO:0000256" key="3">
    <source>
        <dbReference type="ARBA" id="ARBA00022643"/>
    </source>
</evidence>
<dbReference type="NCBIfam" id="TIGR00421">
    <property type="entry name" value="ubiX_pad"/>
    <property type="match status" value="1"/>
</dbReference>
<evidence type="ECO:0000256" key="5">
    <source>
        <dbReference type="ARBA" id="ARBA00050612"/>
    </source>
</evidence>
<feature type="binding site" evidence="7">
    <location>
        <position position="157"/>
    </location>
    <ligand>
        <name>dimethylallyl phosphate</name>
        <dbReference type="ChEBI" id="CHEBI:88052"/>
    </ligand>
</feature>
<evidence type="ECO:0000256" key="1">
    <source>
        <dbReference type="ARBA" id="ARBA00022602"/>
    </source>
</evidence>
<evidence type="ECO:0000259" key="8">
    <source>
        <dbReference type="Pfam" id="PF02441"/>
    </source>
</evidence>
<accession>A0A1G9U3F0</accession>
<dbReference type="GO" id="GO:0106141">
    <property type="term" value="F:flavin prenyltransferase activity"/>
    <property type="evidence" value="ECO:0007669"/>
    <property type="project" value="UniProtKB-EC"/>
</dbReference>
<dbReference type="Pfam" id="PF02441">
    <property type="entry name" value="Flavoprotein"/>
    <property type="match status" value="1"/>
</dbReference>
<dbReference type="EC" id="2.5.1.129" evidence="7"/>
<dbReference type="FunFam" id="3.40.50.1950:FF:000001">
    <property type="entry name" value="Flavin prenyltransferase UbiX"/>
    <property type="match status" value="1"/>
</dbReference>
<dbReference type="AlphaFoldDB" id="A0A1G9U3F0"/>
<protein>
    <recommendedName>
        <fullName evidence="7">Flavin prenyltransferase UbiX</fullName>
        <ecNumber evidence="7">2.5.1.129</ecNumber>
    </recommendedName>
</protein>
<keyword evidence="10" id="KW-1185">Reference proteome</keyword>
<feature type="domain" description="Flavoprotein" evidence="8">
    <location>
        <begin position="7"/>
        <end position="177"/>
    </location>
</feature>
<evidence type="ECO:0000313" key="9">
    <source>
        <dbReference type="EMBL" id="SDM54499.1"/>
    </source>
</evidence>
<dbReference type="HAMAP" id="MF_01984">
    <property type="entry name" value="ubiX_pad"/>
    <property type="match status" value="1"/>
</dbReference>
<dbReference type="SUPFAM" id="SSF52507">
    <property type="entry name" value="Homo-oligomeric flavin-containing Cys decarboxylases, HFCD"/>
    <property type="match status" value="1"/>
</dbReference>
<keyword evidence="3 7" id="KW-0288">FMN</keyword>
<feature type="binding site" evidence="7">
    <location>
        <position position="41"/>
    </location>
    <ligand>
        <name>FMN</name>
        <dbReference type="ChEBI" id="CHEBI:58210"/>
    </ligand>
</feature>
<keyword evidence="2 7" id="KW-0285">Flavoprotein</keyword>
<feature type="binding site" evidence="7">
    <location>
        <position position="173"/>
    </location>
    <ligand>
        <name>dimethylallyl phosphate</name>
        <dbReference type="ChEBI" id="CHEBI:88052"/>
    </ligand>
</feature>
<organism evidence="9 10">
    <name type="scientific">Oryzisolibacter propanilivorax</name>
    <dbReference type="NCBI Taxonomy" id="1527607"/>
    <lineage>
        <taxon>Bacteria</taxon>
        <taxon>Pseudomonadati</taxon>
        <taxon>Pseudomonadota</taxon>
        <taxon>Betaproteobacteria</taxon>
        <taxon>Burkholderiales</taxon>
        <taxon>Comamonadaceae</taxon>
        <taxon>Oryzisolibacter</taxon>
    </lineage>
</organism>
<dbReference type="InterPro" id="IPR036551">
    <property type="entry name" value="Flavin_trans-like"/>
</dbReference>
<comment type="catalytic activity">
    <reaction evidence="5 7">
        <text>dimethylallyl phosphate + FMNH2 = prenylated FMNH2 + phosphate</text>
        <dbReference type="Rhea" id="RHEA:37743"/>
        <dbReference type="ChEBI" id="CHEBI:43474"/>
        <dbReference type="ChEBI" id="CHEBI:57618"/>
        <dbReference type="ChEBI" id="CHEBI:87467"/>
        <dbReference type="ChEBI" id="CHEBI:88052"/>
        <dbReference type="EC" id="2.5.1.129"/>
    </reaction>
</comment>
<dbReference type="STRING" id="1527607.SAMN05428957_107158"/>
<reference evidence="10" key="1">
    <citation type="submission" date="2016-10" db="EMBL/GenBank/DDBJ databases">
        <authorList>
            <person name="Varghese N."/>
            <person name="Submissions S."/>
        </authorList>
    </citation>
    <scope>NUCLEOTIDE SEQUENCE [LARGE SCALE GENOMIC DNA]</scope>
    <source>
        <strain evidence="10">EPL6</strain>
    </source>
</reference>
<comment type="similarity">
    <text evidence="6 7">Belongs to the UbiX/PAD1 family.</text>
</comment>
<comment type="caution">
    <text evidence="7">Lacks conserved residue(s) required for the propagation of feature annotation.</text>
</comment>
<dbReference type="PANTHER" id="PTHR43374:SF1">
    <property type="entry name" value="FLAVIN PRENYLTRANSFERASE PAD1, MITOCHONDRIAL"/>
    <property type="match status" value="1"/>
</dbReference>
<dbReference type="InterPro" id="IPR003382">
    <property type="entry name" value="Flavoprotein"/>
</dbReference>
<feature type="binding site" evidence="7">
    <location>
        <begin position="14"/>
        <end position="16"/>
    </location>
    <ligand>
        <name>FMN</name>
        <dbReference type="ChEBI" id="CHEBI:58210"/>
    </ligand>
</feature>
<dbReference type="InterPro" id="IPR004507">
    <property type="entry name" value="UbiX-like"/>
</dbReference>
<dbReference type="NCBIfam" id="NF004685">
    <property type="entry name" value="PRK06029.1"/>
    <property type="match status" value="1"/>
</dbReference>
<keyword evidence="1 7" id="KW-0637">Prenyltransferase</keyword>
<dbReference type="RefSeq" id="WP_091570944.1">
    <property type="nucleotide sequence ID" value="NZ_FNHP01000007.1"/>
</dbReference>
<proteinExistence type="inferred from homology"/>
<feature type="binding site" evidence="7">
    <location>
        <begin position="92"/>
        <end position="95"/>
    </location>
    <ligand>
        <name>FMN</name>
        <dbReference type="ChEBI" id="CHEBI:58210"/>
    </ligand>
</feature>
<dbReference type="PANTHER" id="PTHR43374">
    <property type="entry name" value="FLAVIN PRENYLTRANSFERASE"/>
    <property type="match status" value="1"/>
</dbReference>
<name>A0A1G9U3F0_9BURK</name>
<evidence type="ECO:0000256" key="7">
    <source>
        <dbReference type="HAMAP-Rule" id="MF_01984"/>
    </source>
</evidence>
<dbReference type="Proteomes" id="UP000198552">
    <property type="component" value="Unassembled WGS sequence"/>
</dbReference>
<dbReference type="Gene3D" id="3.40.50.1950">
    <property type="entry name" value="Flavin prenyltransferase-like"/>
    <property type="match status" value="1"/>
</dbReference>
<evidence type="ECO:0000256" key="6">
    <source>
        <dbReference type="ARBA" id="ARBA00060793"/>
    </source>
</evidence>
<evidence type="ECO:0000256" key="4">
    <source>
        <dbReference type="ARBA" id="ARBA00022679"/>
    </source>
</evidence>
<keyword evidence="4 7" id="KW-0808">Transferase</keyword>
<dbReference type="EMBL" id="FNHP01000007">
    <property type="protein sequence ID" value="SDM54499.1"/>
    <property type="molecule type" value="Genomic_DNA"/>
</dbReference>
<evidence type="ECO:0000256" key="2">
    <source>
        <dbReference type="ARBA" id="ARBA00022630"/>
    </source>
</evidence>
<evidence type="ECO:0000313" key="10">
    <source>
        <dbReference type="Proteomes" id="UP000198552"/>
    </source>
</evidence>
<comment type="function">
    <text evidence="7">Flavin prenyltransferase that catalyzes the synthesis of the prenylated FMN cofactor (prenyl-FMN) for 4-hydroxy-3-polyprenylbenzoic acid decarboxylase UbiD. The prenyltransferase is metal-independent and links a dimethylallyl moiety from dimethylallyl monophosphate (DMAP) to the flavin N5 and C6 atoms of FMN.</text>
</comment>
<dbReference type="OrthoDB" id="9781577at2"/>